<dbReference type="Proteomes" id="UP000295711">
    <property type="component" value="Unassembled WGS sequence"/>
</dbReference>
<accession>A0A4R2LBF9</accession>
<feature type="transmembrane region" description="Helical" evidence="7">
    <location>
        <begin position="281"/>
        <end position="304"/>
    </location>
</feature>
<dbReference type="EMBL" id="SLXA01000003">
    <property type="protein sequence ID" value="TCO85443.1"/>
    <property type="molecule type" value="Genomic_DNA"/>
</dbReference>
<evidence type="ECO:0000256" key="4">
    <source>
        <dbReference type="ARBA" id="ARBA00022692"/>
    </source>
</evidence>
<feature type="transmembrane region" description="Helical" evidence="7">
    <location>
        <begin position="178"/>
        <end position="200"/>
    </location>
</feature>
<dbReference type="AlphaFoldDB" id="A0A4R2LBF9"/>
<reference evidence="9 10" key="1">
    <citation type="submission" date="2019-03" db="EMBL/GenBank/DDBJ databases">
        <title>Genomic Encyclopedia of Type Strains, Phase IV (KMG-IV): sequencing the most valuable type-strain genomes for metagenomic binning, comparative biology and taxonomic classification.</title>
        <authorList>
            <person name="Goeker M."/>
        </authorList>
    </citation>
    <scope>NUCLEOTIDE SEQUENCE [LARGE SCALE GENOMIC DNA]</scope>
    <source>
        <strain evidence="9 10">DSM 28559</strain>
    </source>
</reference>
<dbReference type="Pfam" id="PF00528">
    <property type="entry name" value="BPD_transp_1"/>
    <property type="match status" value="1"/>
</dbReference>
<evidence type="ECO:0000313" key="9">
    <source>
        <dbReference type="EMBL" id="TCO85443.1"/>
    </source>
</evidence>
<gene>
    <name evidence="9" type="ORF">EV212_103164</name>
</gene>
<evidence type="ECO:0000256" key="2">
    <source>
        <dbReference type="ARBA" id="ARBA00022448"/>
    </source>
</evidence>
<dbReference type="GO" id="GO:0071916">
    <property type="term" value="F:dipeptide transmembrane transporter activity"/>
    <property type="evidence" value="ECO:0007669"/>
    <property type="project" value="TreeGrafter"/>
</dbReference>
<evidence type="ECO:0000259" key="8">
    <source>
        <dbReference type="PROSITE" id="PS50928"/>
    </source>
</evidence>
<dbReference type="RefSeq" id="WP_132089730.1">
    <property type="nucleotide sequence ID" value="NZ_JANKAQ010000003.1"/>
</dbReference>
<evidence type="ECO:0000256" key="1">
    <source>
        <dbReference type="ARBA" id="ARBA00004651"/>
    </source>
</evidence>
<dbReference type="Gene3D" id="1.10.3720.10">
    <property type="entry name" value="MetI-like"/>
    <property type="match status" value="1"/>
</dbReference>
<comment type="caution">
    <text evidence="9">The sequence shown here is derived from an EMBL/GenBank/DDBJ whole genome shotgun (WGS) entry which is preliminary data.</text>
</comment>
<evidence type="ECO:0000256" key="5">
    <source>
        <dbReference type="ARBA" id="ARBA00022989"/>
    </source>
</evidence>
<feature type="domain" description="ABC transmembrane type-1" evidence="8">
    <location>
        <begin position="95"/>
        <end position="300"/>
    </location>
</feature>
<dbReference type="Pfam" id="PF19300">
    <property type="entry name" value="BPD_transp_1_N"/>
    <property type="match status" value="1"/>
</dbReference>
<feature type="transmembrane region" description="Helical" evidence="7">
    <location>
        <begin position="97"/>
        <end position="119"/>
    </location>
</feature>
<keyword evidence="5 7" id="KW-1133">Transmembrane helix</keyword>
<dbReference type="OrthoDB" id="9806409at2"/>
<keyword evidence="2 7" id="KW-0813">Transport</keyword>
<keyword evidence="3" id="KW-1003">Cell membrane</keyword>
<dbReference type="PANTHER" id="PTHR43163:SF6">
    <property type="entry name" value="DIPEPTIDE TRANSPORT SYSTEM PERMEASE PROTEIN DPPB-RELATED"/>
    <property type="match status" value="1"/>
</dbReference>
<dbReference type="SUPFAM" id="SSF161098">
    <property type="entry name" value="MetI-like"/>
    <property type="match status" value="1"/>
</dbReference>
<dbReference type="InterPro" id="IPR035906">
    <property type="entry name" value="MetI-like_sf"/>
</dbReference>
<dbReference type="GO" id="GO:0005886">
    <property type="term" value="C:plasma membrane"/>
    <property type="evidence" value="ECO:0007669"/>
    <property type="project" value="UniProtKB-SubCell"/>
</dbReference>
<feature type="transmembrane region" description="Helical" evidence="7">
    <location>
        <begin position="235"/>
        <end position="261"/>
    </location>
</feature>
<protein>
    <submittedName>
        <fullName evidence="9">Peptide/nickel transport system permease protein</fullName>
    </submittedName>
</protein>
<feature type="transmembrane region" description="Helical" evidence="7">
    <location>
        <begin position="131"/>
        <end position="158"/>
    </location>
</feature>
<organism evidence="9 10">
    <name type="scientific">Frisingicoccus caecimuris</name>
    <dbReference type="NCBI Taxonomy" id="1796636"/>
    <lineage>
        <taxon>Bacteria</taxon>
        <taxon>Bacillati</taxon>
        <taxon>Bacillota</taxon>
        <taxon>Clostridia</taxon>
        <taxon>Lachnospirales</taxon>
        <taxon>Lachnospiraceae</taxon>
        <taxon>Frisingicoccus</taxon>
    </lineage>
</organism>
<evidence type="ECO:0000313" key="10">
    <source>
        <dbReference type="Proteomes" id="UP000295711"/>
    </source>
</evidence>
<keyword evidence="4 7" id="KW-0812">Transmembrane</keyword>
<comment type="similarity">
    <text evidence="7">Belongs to the binding-protein-dependent transport system permease family.</text>
</comment>
<dbReference type="InterPro" id="IPR045621">
    <property type="entry name" value="BPD_transp_1_N"/>
</dbReference>
<dbReference type="PANTHER" id="PTHR43163">
    <property type="entry name" value="DIPEPTIDE TRANSPORT SYSTEM PERMEASE PROTEIN DPPB-RELATED"/>
    <property type="match status" value="1"/>
</dbReference>
<proteinExistence type="inferred from homology"/>
<keyword evidence="6 7" id="KW-0472">Membrane</keyword>
<sequence>MKYMLKKITTLIITLLLVSVVTFVAFSVIPGDPALAKLGTYATPERVEALREEMGLNKSLPERYVDWLSGAVRGDFGESYQYAGTPVSELINQRLQVTAILAVMAFIIILVISIPMGIVSARKEGTWIDVFINLFTQVTMAIPAFFLGMILTYFFGLTFKFFQPGKFVMPQENLGSCIRYLIFPAIAIAIPKIAMVVKFLRNSVLSEVKKDYVRTAYSKGNRTKKVLYIHVFQNALIPVITFIAMVAAEILAGSIVVEQVFSVTGMGRLLVTAISNRDYPIVQAVVLYITVIVIIINFIVDILYQFVDPRVRTE</sequence>
<evidence type="ECO:0000256" key="6">
    <source>
        <dbReference type="ARBA" id="ARBA00023136"/>
    </source>
</evidence>
<dbReference type="CDD" id="cd06261">
    <property type="entry name" value="TM_PBP2"/>
    <property type="match status" value="1"/>
</dbReference>
<name>A0A4R2LBF9_9FIRM</name>
<dbReference type="PROSITE" id="PS50928">
    <property type="entry name" value="ABC_TM1"/>
    <property type="match status" value="1"/>
</dbReference>
<comment type="subcellular location">
    <subcellularLocation>
        <location evidence="1 7">Cell membrane</location>
        <topology evidence="1 7">Multi-pass membrane protein</topology>
    </subcellularLocation>
</comment>
<evidence type="ECO:0000256" key="3">
    <source>
        <dbReference type="ARBA" id="ARBA00022475"/>
    </source>
</evidence>
<dbReference type="InterPro" id="IPR000515">
    <property type="entry name" value="MetI-like"/>
</dbReference>
<evidence type="ECO:0000256" key="7">
    <source>
        <dbReference type="RuleBase" id="RU363032"/>
    </source>
</evidence>
<keyword evidence="10" id="KW-1185">Reference proteome</keyword>